<organism evidence="2 3">
    <name type="scientific">Candidatus Methanoperedens nitratireducens</name>
    <dbReference type="NCBI Taxonomy" id="1392998"/>
    <lineage>
        <taxon>Archaea</taxon>
        <taxon>Methanobacteriati</taxon>
        <taxon>Methanobacteriota</taxon>
        <taxon>Stenosarchaea group</taxon>
        <taxon>Methanomicrobia</taxon>
        <taxon>Methanosarcinales</taxon>
        <taxon>ANME-2 cluster</taxon>
        <taxon>Candidatus Methanoperedentaceae</taxon>
        <taxon>Candidatus Methanoperedens</taxon>
    </lineage>
</organism>
<gene>
    <name evidence="2" type="ORF">MPEBLZ_02020</name>
</gene>
<evidence type="ECO:0000313" key="2">
    <source>
        <dbReference type="EMBL" id="KPQ43417.1"/>
    </source>
</evidence>
<feature type="transmembrane region" description="Helical" evidence="1">
    <location>
        <begin position="36"/>
        <end position="56"/>
    </location>
</feature>
<keyword evidence="1" id="KW-0812">Transmembrane</keyword>
<evidence type="ECO:0000256" key="1">
    <source>
        <dbReference type="SAM" id="Phobius"/>
    </source>
</evidence>
<dbReference type="EMBL" id="LKCM01000148">
    <property type="protein sequence ID" value="KPQ43417.1"/>
    <property type="molecule type" value="Genomic_DNA"/>
</dbReference>
<reference evidence="2 3" key="1">
    <citation type="submission" date="2015-09" db="EMBL/GenBank/DDBJ databases">
        <title>A metagenomics-based metabolic model of nitrate-dependent anaerobic oxidation of methane by Methanoperedens-like archaea.</title>
        <authorList>
            <person name="Arshad A."/>
            <person name="Speth D.R."/>
            <person name="De Graaf R.M."/>
            <person name="Op Den Camp H.J."/>
            <person name="Jetten M.S."/>
            <person name="Welte C.U."/>
        </authorList>
    </citation>
    <scope>NUCLEOTIDE SEQUENCE [LARGE SCALE GENOMIC DNA]</scope>
</reference>
<keyword evidence="1" id="KW-1133">Transmembrane helix</keyword>
<dbReference type="AlphaFoldDB" id="A0A0P8AGD2"/>
<proteinExistence type="predicted"/>
<evidence type="ECO:0000313" key="3">
    <source>
        <dbReference type="Proteomes" id="UP000050360"/>
    </source>
</evidence>
<dbReference type="Proteomes" id="UP000050360">
    <property type="component" value="Unassembled WGS sequence"/>
</dbReference>
<comment type="caution">
    <text evidence="2">The sequence shown here is derived from an EMBL/GenBank/DDBJ whole genome shotgun (WGS) entry which is preliminary data.</text>
</comment>
<protein>
    <submittedName>
        <fullName evidence="2">Uncharacterized protein</fullName>
    </submittedName>
</protein>
<sequence length="74" mass="8261">MKDREIFLGTGILAIMVGFYWLVAQSMKIKLGTVTYEISTIFDGGFLVAMGIAIIISCLREWDSEKGKISVKKK</sequence>
<name>A0A0P8AGD2_9EURY</name>
<accession>A0A0P8AGD2</accession>
<feature type="transmembrane region" description="Helical" evidence="1">
    <location>
        <begin position="6"/>
        <end position="24"/>
    </location>
</feature>
<keyword evidence="1" id="KW-0472">Membrane</keyword>